<name>A0A7J3ZK52_9CREN</name>
<dbReference type="Pfam" id="PF01935">
    <property type="entry name" value="DUF87"/>
    <property type="match status" value="1"/>
</dbReference>
<sequence length="550" mass="62011">MLIPLFASPLVALLYNKTFKVGLIRNGERFVSGSVKRVELLDSLIVFERRDRGYIGIACIGLDDTLFSEKMRSPEDFFSRALILGRLLSNVKAEVELRIAKVSIDVMELSKKIERELSSLRVLLESQSTDERLLERERGLKRLYEKIRSGEKVGWMKPYIILRASDDSKERVVSALEREAEELARAITITLGVQTRVLKSKELGRMLEAMFATTPPVKISLGGEEELSKALAMPPYERESLDPRGVFLGYRVGTKIPFLYDVVRHGTRHILVIGPTGKGKTTLLATIANRLYVRNQVDVTVIDPKGDTEYMLLKGFSRFRISSSTVINSRKASLAFRVLEGVYGSREKWFESVQNGVYGRERNEGGPMTFEELERALGVKLLYADPPSREFQLNSIVTERYSAIILDNLTDDGRFVAIAILMSLYLEALYRTTPTNRLRRLLVIDEAWRSSEAALYYTRRLVKESRGFGVGLLFSTQTVKDVPEDVIHNFGTIIAFGSADSSYVESIIRIVGYKERGIDKKLQALGVGQAMIKLPDLATLSFIDIDPEVL</sequence>
<feature type="domain" description="AAA+ ATPase" evidence="1">
    <location>
        <begin position="266"/>
        <end position="500"/>
    </location>
</feature>
<accession>A0A7J3ZK52</accession>
<proteinExistence type="predicted"/>
<dbReference type="EMBL" id="DRZC01000037">
    <property type="protein sequence ID" value="HHQ80429.1"/>
    <property type="molecule type" value="Genomic_DNA"/>
</dbReference>
<organism evidence="2">
    <name type="scientific">Fervidicoccus fontis</name>
    <dbReference type="NCBI Taxonomy" id="683846"/>
    <lineage>
        <taxon>Archaea</taxon>
        <taxon>Thermoproteota</taxon>
        <taxon>Thermoprotei</taxon>
        <taxon>Fervidicoccales</taxon>
        <taxon>Fervidicoccaceae</taxon>
        <taxon>Fervidicoccus</taxon>
    </lineage>
</organism>
<reference evidence="2" key="1">
    <citation type="journal article" date="2020" name="mSystems">
        <title>Genome- and Community-Level Interaction Insights into Carbon Utilization and Element Cycling Functions of Hydrothermarchaeota in Hydrothermal Sediment.</title>
        <authorList>
            <person name="Zhou Z."/>
            <person name="Liu Y."/>
            <person name="Xu W."/>
            <person name="Pan J."/>
            <person name="Luo Z.H."/>
            <person name="Li M."/>
        </authorList>
    </citation>
    <scope>NUCLEOTIDE SEQUENCE [LARGE SCALE GENOMIC DNA]</scope>
    <source>
        <strain evidence="2">SpSt-1116</strain>
    </source>
</reference>
<dbReference type="Gene3D" id="3.40.50.300">
    <property type="entry name" value="P-loop containing nucleotide triphosphate hydrolases"/>
    <property type="match status" value="1"/>
</dbReference>
<dbReference type="SMART" id="SM00382">
    <property type="entry name" value="AAA"/>
    <property type="match status" value="1"/>
</dbReference>
<dbReference type="InterPro" id="IPR027417">
    <property type="entry name" value="P-loop_NTPase"/>
</dbReference>
<dbReference type="SUPFAM" id="SSF52540">
    <property type="entry name" value="P-loop containing nucleoside triphosphate hydrolases"/>
    <property type="match status" value="1"/>
</dbReference>
<protein>
    <submittedName>
        <fullName evidence="2">DUF87 domain-containing protein</fullName>
    </submittedName>
</protein>
<dbReference type="PANTHER" id="PTHR30121">
    <property type="entry name" value="UNCHARACTERIZED PROTEIN YJGR-RELATED"/>
    <property type="match status" value="1"/>
</dbReference>
<dbReference type="InterPro" id="IPR051162">
    <property type="entry name" value="T4SS_component"/>
</dbReference>
<evidence type="ECO:0000313" key="2">
    <source>
        <dbReference type="EMBL" id="HHQ80429.1"/>
    </source>
</evidence>
<gene>
    <name evidence="2" type="ORF">ENM78_03080</name>
</gene>
<dbReference type="InterPro" id="IPR002789">
    <property type="entry name" value="HerA_central"/>
</dbReference>
<dbReference type="AlphaFoldDB" id="A0A7J3ZK52"/>
<dbReference type="InterPro" id="IPR003593">
    <property type="entry name" value="AAA+_ATPase"/>
</dbReference>
<dbReference type="PANTHER" id="PTHR30121:SF6">
    <property type="entry name" value="SLR6007 PROTEIN"/>
    <property type="match status" value="1"/>
</dbReference>
<comment type="caution">
    <text evidence="2">The sequence shown here is derived from an EMBL/GenBank/DDBJ whole genome shotgun (WGS) entry which is preliminary data.</text>
</comment>
<evidence type="ECO:0000259" key="1">
    <source>
        <dbReference type="SMART" id="SM00382"/>
    </source>
</evidence>